<reference evidence="3" key="1">
    <citation type="submission" date="2016-01" db="EMBL/GenBank/DDBJ databases">
        <authorList>
            <person name="Mitreva M."/>
            <person name="Pepin K.H."/>
            <person name="Mihindukulasuriya K.A."/>
            <person name="Fulton R."/>
            <person name="Fronick C."/>
            <person name="O'Laughlin M."/>
            <person name="Miner T."/>
            <person name="Herter B."/>
            <person name="Rosa B.A."/>
            <person name="Cordes M."/>
            <person name="Tomlinson C."/>
            <person name="Wollam A."/>
            <person name="Palsikar V.B."/>
            <person name="Mardis E.R."/>
            <person name="Wilson R.K."/>
        </authorList>
    </citation>
    <scope>NUCLEOTIDE SEQUENCE [LARGE SCALE GENOMIC DNA]</scope>
    <source>
        <strain evidence="3">DNF00729</strain>
    </source>
</reference>
<dbReference type="AlphaFoldDB" id="A0A134ALE6"/>
<evidence type="ECO:0000313" key="2">
    <source>
        <dbReference type="EMBL" id="KXB68548.1"/>
    </source>
</evidence>
<feature type="region of interest" description="Disordered" evidence="1">
    <location>
        <begin position="1"/>
        <end position="20"/>
    </location>
</feature>
<accession>A0A134ALE6</accession>
<protein>
    <submittedName>
        <fullName evidence="2">Uncharacterized protein</fullName>
    </submittedName>
</protein>
<dbReference type="STRING" id="755172.HMPREF1863_00017"/>
<evidence type="ECO:0000256" key="1">
    <source>
        <dbReference type="SAM" id="MobiDB-lite"/>
    </source>
</evidence>
<name>A0A134ALE6_9FIRM</name>
<organism evidence="2 3">
    <name type="scientific">Aedoeadaptatus coxii</name>
    <dbReference type="NCBI Taxonomy" id="755172"/>
    <lineage>
        <taxon>Bacteria</taxon>
        <taxon>Bacillati</taxon>
        <taxon>Bacillota</taxon>
        <taxon>Tissierellia</taxon>
        <taxon>Tissierellales</taxon>
        <taxon>Peptoniphilaceae</taxon>
        <taxon>Aedoeadaptatus</taxon>
    </lineage>
</organism>
<proteinExistence type="predicted"/>
<gene>
    <name evidence="2" type="ORF">HMPREF1863_00017</name>
</gene>
<evidence type="ECO:0000313" key="3">
    <source>
        <dbReference type="Proteomes" id="UP000070442"/>
    </source>
</evidence>
<dbReference type="PATRIC" id="fig|755172.3.peg.17"/>
<dbReference type="EMBL" id="LSDG01000001">
    <property type="protein sequence ID" value="KXB68548.1"/>
    <property type="molecule type" value="Genomic_DNA"/>
</dbReference>
<dbReference type="PROSITE" id="PS51257">
    <property type="entry name" value="PROKAR_LIPOPROTEIN"/>
    <property type="match status" value="1"/>
</dbReference>
<comment type="caution">
    <text evidence="2">The sequence shown here is derived from an EMBL/GenBank/DDBJ whole genome shotgun (WGS) entry which is preliminary data.</text>
</comment>
<dbReference type="Proteomes" id="UP000070442">
    <property type="component" value="Unassembled WGS sequence"/>
</dbReference>
<keyword evidence="3" id="KW-1185">Reference proteome</keyword>
<sequence>MVKKKSSEELMQRPPKAGLRDPTYGGLLMAIYSCELKKNQQRLFMWKFWL</sequence>
<feature type="compositionally biased region" description="Basic and acidic residues" evidence="1">
    <location>
        <begin position="1"/>
        <end position="11"/>
    </location>
</feature>